<dbReference type="GO" id="GO:0051536">
    <property type="term" value="F:iron-sulfur cluster binding"/>
    <property type="evidence" value="ECO:0007669"/>
    <property type="project" value="InterPro"/>
</dbReference>
<dbReference type="EMBL" id="BJVY01000034">
    <property type="protein sequence ID" value="GEL73458.1"/>
    <property type="molecule type" value="Genomic_DNA"/>
</dbReference>
<evidence type="ECO:0000313" key="4">
    <source>
        <dbReference type="Proteomes" id="UP000198717"/>
    </source>
</evidence>
<dbReference type="RefSeq" id="WP_090493451.1">
    <property type="nucleotide sequence ID" value="NZ_BJVY01000034.1"/>
</dbReference>
<reference evidence="3 4" key="1">
    <citation type="submission" date="2016-10" db="EMBL/GenBank/DDBJ databases">
        <authorList>
            <person name="Varghese N."/>
            <person name="Submissions S."/>
        </authorList>
    </citation>
    <scope>NUCLEOTIDE SEQUENCE [LARGE SCALE GENOMIC DNA]</scope>
    <source>
        <strain evidence="3 4">DSM 2260</strain>
    </source>
</reference>
<keyword evidence="1" id="KW-0560">Oxidoreductase</keyword>
<comment type="caution">
    <text evidence="2">The sequence shown here is derived from an EMBL/GenBank/DDBJ whole genome shotgun (WGS) entry which is preliminary data.</text>
</comment>
<organism evidence="2 5">
    <name type="scientific">Myxococcus virescens</name>
    <dbReference type="NCBI Taxonomy" id="83456"/>
    <lineage>
        <taxon>Bacteria</taxon>
        <taxon>Pseudomonadati</taxon>
        <taxon>Myxococcota</taxon>
        <taxon>Myxococcia</taxon>
        <taxon>Myxococcales</taxon>
        <taxon>Cystobacterineae</taxon>
        <taxon>Myxococcaceae</taxon>
        <taxon>Myxococcus</taxon>
    </lineage>
</organism>
<dbReference type="GO" id="GO:0016491">
    <property type="term" value="F:oxidoreductase activity"/>
    <property type="evidence" value="ECO:0007669"/>
    <property type="project" value="UniProtKB-KW"/>
</dbReference>
<dbReference type="InterPro" id="IPR042204">
    <property type="entry name" value="2Fe-2S-bd_N"/>
</dbReference>
<reference evidence="2 5" key="2">
    <citation type="submission" date="2019-07" db="EMBL/GenBank/DDBJ databases">
        <title>Whole genome shotgun sequence of Myxococcus virescens NBRC 100334.</title>
        <authorList>
            <person name="Hosoyama A."/>
            <person name="Uohara A."/>
            <person name="Ohji S."/>
            <person name="Ichikawa N."/>
        </authorList>
    </citation>
    <scope>NUCLEOTIDE SEQUENCE [LARGE SCALE GENOMIC DNA]</scope>
    <source>
        <strain evidence="2 5">NBRC 100334</strain>
    </source>
</reference>
<protein>
    <submittedName>
        <fullName evidence="3">2Fe-2S iron-sulfur cluster binding domain-containing protein</fullName>
    </submittedName>
    <submittedName>
        <fullName evidence="2">Ferredoxin</fullName>
    </submittedName>
</protein>
<name>A0A511HIQ4_9BACT</name>
<keyword evidence="4" id="KW-1185">Reference proteome</keyword>
<proteinExistence type="predicted"/>
<evidence type="ECO:0000313" key="5">
    <source>
        <dbReference type="Proteomes" id="UP000321224"/>
    </source>
</evidence>
<dbReference type="EMBL" id="FNAJ01000014">
    <property type="protein sequence ID" value="SDE89886.1"/>
    <property type="molecule type" value="Genomic_DNA"/>
</dbReference>
<dbReference type="SUPFAM" id="SSF54292">
    <property type="entry name" value="2Fe-2S ferredoxin-like"/>
    <property type="match status" value="1"/>
</dbReference>
<dbReference type="AlphaFoldDB" id="A0A511HIQ4"/>
<dbReference type="InterPro" id="IPR036010">
    <property type="entry name" value="2Fe-2S_ferredoxin-like_sf"/>
</dbReference>
<dbReference type="Pfam" id="PF13510">
    <property type="entry name" value="Fer2_4"/>
    <property type="match status" value="1"/>
</dbReference>
<accession>A0A511HIQ4</accession>
<dbReference type="Proteomes" id="UP000198717">
    <property type="component" value="Unassembled WGS sequence"/>
</dbReference>
<dbReference type="Proteomes" id="UP000321224">
    <property type="component" value="Unassembled WGS sequence"/>
</dbReference>
<evidence type="ECO:0000313" key="2">
    <source>
        <dbReference type="EMBL" id="GEL73458.1"/>
    </source>
</evidence>
<evidence type="ECO:0000313" key="3">
    <source>
        <dbReference type="EMBL" id="SDE89886.1"/>
    </source>
</evidence>
<dbReference type="Gene3D" id="3.10.20.440">
    <property type="entry name" value="2Fe-2S iron-sulphur cluster binding domain, sarcosine oxidase, alpha subunit, N-terminal domain"/>
    <property type="match status" value="1"/>
</dbReference>
<evidence type="ECO:0000256" key="1">
    <source>
        <dbReference type="ARBA" id="ARBA00023002"/>
    </source>
</evidence>
<sequence length="89" mass="9429">MHEPASKATPRVTLRINGRAVTVPVGTSVAAALAMTDRFVSRADLSGRPRGPLCGMGVCFECRATIDGVPEVLMCLTPCRENQEVVTDA</sequence>
<gene>
    <name evidence="2" type="ORF">MVI01_52420</name>
    <name evidence="3" type="ORF">SAMN04488504_114102</name>
</gene>